<feature type="transmembrane region" description="Helical" evidence="1">
    <location>
        <begin position="26"/>
        <end position="52"/>
    </location>
</feature>
<evidence type="ECO:0000313" key="2">
    <source>
        <dbReference type="EMBL" id="NKE71628.1"/>
    </source>
</evidence>
<dbReference type="EMBL" id="VTOW01000002">
    <property type="protein sequence ID" value="NKE71628.1"/>
    <property type="molecule type" value="Genomic_DNA"/>
</dbReference>
<accession>A0A7X6DR90</accession>
<evidence type="ECO:0000256" key="1">
    <source>
        <dbReference type="SAM" id="Phobius"/>
    </source>
</evidence>
<proteinExistence type="predicted"/>
<keyword evidence="1" id="KW-0472">Membrane</keyword>
<dbReference type="AlphaFoldDB" id="A0A7X6DR90"/>
<name>A0A7X6DR90_9BACT</name>
<protein>
    <submittedName>
        <fullName evidence="2">Uncharacterized protein</fullName>
    </submittedName>
</protein>
<feature type="transmembrane region" description="Helical" evidence="1">
    <location>
        <begin position="84"/>
        <end position="103"/>
    </location>
</feature>
<comment type="caution">
    <text evidence="2">The sequence shown here is derived from an EMBL/GenBank/DDBJ whole genome shotgun (WGS) entry which is preliminary data.</text>
</comment>
<reference evidence="2 3" key="1">
    <citation type="journal article" date="2020" name="Nature">
        <title>Bacterial chemolithoautotrophy via manganese oxidation.</title>
        <authorList>
            <person name="Yu H."/>
            <person name="Leadbetter J.R."/>
        </authorList>
    </citation>
    <scope>NUCLEOTIDE SEQUENCE [LARGE SCALE GENOMIC DNA]</scope>
    <source>
        <strain evidence="2 3">Mn-1</strain>
    </source>
</reference>
<gene>
    <name evidence="2" type="ORF">MNODULE_12845</name>
</gene>
<organism evidence="2 3">
    <name type="scientific">Candidatus Manganitrophus noduliformans</name>
    <dbReference type="NCBI Taxonomy" id="2606439"/>
    <lineage>
        <taxon>Bacteria</taxon>
        <taxon>Pseudomonadati</taxon>
        <taxon>Nitrospirota</taxon>
        <taxon>Nitrospiria</taxon>
        <taxon>Candidatus Troglogloeales</taxon>
        <taxon>Candidatus Manganitrophaceae</taxon>
        <taxon>Candidatus Manganitrophus</taxon>
    </lineage>
</organism>
<keyword evidence="1" id="KW-0812">Transmembrane</keyword>
<keyword evidence="3" id="KW-1185">Reference proteome</keyword>
<dbReference type="Proteomes" id="UP000534783">
    <property type="component" value="Unassembled WGS sequence"/>
</dbReference>
<dbReference type="RefSeq" id="WP_168060438.1">
    <property type="nucleotide sequence ID" value="NZ_VTOW01000002.1"/>
</dbReference>
<evidence type="ECO:0000313" key="3">
    <source>
        <dbReference type="Proteomes" id="UP000534783"/>
    </source>
</evidence>
<keyword evidence="1" id="KW-1133">Transmembrane helix</keyword>
<sequence length="110" mass="11258">MSAKTVLNTLHTSFPGMLVTGVTGGLIGSFIGGPFWIILAATIGALIGMVVWRLGGRRFFLFIVVGALLGGVLALLIAGPEQGLIGAATGGAMGGFIAVNFLMMRPRQPS</sequence>
<feature type="transmembrane region" description="Helical" evidence="1">
    <location>
        <begin position="59"/>
        <end position="78"/>
    </location>
</feature>